<dbReference type="AlphaFoldDB" id="A0A0G9H8R1"/>
<dbReference type="RefSeq" id="WP_046971447.1">
    <property type="nucleotide sequence ID" value="NZ_JPLA01000022.1"/>
</dbReference>
<comment type="caution">
    <text evidence="1">The sequence shown here is derived from an EMBL/GenBank/DDBJ whole genome shotgun (WGS) entry which is preliminary data.</text>
</comment>
<evidence type="ECO:0000313" key="2">
    <source>
        <dbReference type="Proteomes" id="UP000035481"/>
    </source>
</evidence>
<gene>
    <name evidence="1" type="ORF">Y882_08485</name>
</gene>
<name>A0A0G9H8R1_9GAMM</name>
<sequence length="91" mass="10190">MADPLPTTLQRKALGALLTAAFGELRYLRGEQAHDLAEALRPLPTDMDFYGAWSVHGTRLRLQHYRAKYAAHAGFDYVGAFDAIFPPNLWS</sequence>
<reference evidence="1 2" key="1">
    <citation type="journal article" date="2015" name="Antonie Van Leeuwenhoek">
        <title>A phylogenomic and molecular marker based taxonomic framework for the order Xanthomonadales: proposal to transfer the families Algiphilaceae and Solimonadaceae to the order Nevskiales ord. nov. and to create a new family within the order Xanthomonadales, the family Rhodanobacteraceae fam. nov., containing the genus Rhodanobacter and its closest relatives.</title>
        <authorList>
            <person name="Naushad S."/>
            <person name="Adeolu M."/>
            <person name="Wong S."/>
            <person name="Sohail M."/>
            <person name="Schellhorn H.E."/>
            <person name="Gupta R.S."/>
        </authorList>
    </citation>
    <scope>NUCLEOTIDE SEQUENCE [LARGE SCALE GENOMIC DNA]</scope>
    <source>
        <strain evidence="1 2">DSM 16301</strain>
    </source>
</reference>
<dbReference type="EMBL" id="JPLA01000022">
    <property type="protein sequence ID" value="KLD64107.1"/>
    <property type="molecule type" value="Genomic_DNA"/>
</dbReference>
<protein>
    <submittedName>
        <fullName evidence="1">Uncharacterized protein</fullName>
    </submittedName>
</protein>
<dbReference type="Proteomes" id="UP000035481">
    <property type="component" value="Unassembled WGS sequence"/>
</dbReference>
<dbReference type="PATRIC" id="fig|1440762.4.peg.1198"/>
<dbReference type="OrthoDB" id="7064445at2"/>
<accession>A0A0G9H8R1</accession>
<organism evidence="1 2">
    <name type="scientific">Dyella japonica DSM 16301</name>
    <dbReference type="NCBI Taxonomy" id="1440762"/>
    <lineage>
        <taxon>Bacteria</taxon>
        <taxon>Pseudomonadati</taxon>
        <taxon>Pseudomonadota</taxon>
        <taxon>Gammaproteobacteria</taxon>
        <taxon>Lysobacterales</taxon>
        <taxon>Rhodanobacteraceae</taxon>
        <taxon>Dyella</taxon>
    </lineage>
</organism>
<proteinExistence type="predicted"/>
<evidence type="ECO:0000313" key="1">
    <source>
        <dbReference type="EMBL" id="KLD64107.1"/>
    </source>
</evidence>